<feature type="domain" description="Protein translocase subunit SecDF P1" evidence="11">
    <location>
        <begin position="84"/>
        <end position="140"/>
    </location>
</feature>
<keyword evidence="8 9" id="KW-0472">Membrane</keyword>
<dbReference type="PRINTS" id="PR00702">
    <property type="entry name" value="ACRIFLAVINRP"/>
</dbReference>
<organism evidence="13 14">
    <name type="scientific">candidate division TA06 bacterium DG_26</name>
    <dbReference type="NCBI Taxonomy" id="1703771"/>
    <lineage>
        <taxon>Bacteria</taxon>
        <taxon>Bacteria division TA06</taxon>
    </lineage>
</organism>
<dbReference type="AlphaFoldDB" id="A0A0S7WMF6"/>
<dbReference type="GO" id="GO:0005886">
    <property type="term" value="C:plasma membrane"/>
    <property type="evidence" value="ECO:0007669"/>
    <property type="project" value="UniProtKB-SubCell"/>
</dbReference>
<evidence type="ECO:0000256" key="3">
    <source>
        <dbReference type="ARBA" id="ARBA00022475"/>
    </source>
</evidence>
<protein>
    <recommendedName>
        <fullName evidence="9">Protein translocase subunit SecD</fullName>
    </recommendedName>
</protein>
<dbReference type="GO" id="GO:0043952">
    <property type="term" value="P:protein transport by the Sec complex"/>
    <property type="evidence" value="ECO:0007669"/>
    <property type="project" value="UniProtKB-UniRule"/>
</dbReference>
<evidence type="ECO:0000259" key="12">
    <source>
        <dbReference type="Pfam" id="PF22599"/>
    </source>
</evidence>
<dbReference type="Gene3D" id="3.30.1360.200">
    <property type="match status" value="1"/>
</dbReference>
<evidence type="ECO:0000256" key="9">
    <source>
        <dbReference type="HAMAP-Rule" id="MF_01463"/>
    </source>
</evidence>
<dbReference type="Proteomes" id="UP000051124">
    <property type="component" value="Unassembled WGS sequence"/>
</dbReference>
<dbReference type="NCBIfam" id="TIGR01129">
    <property type="entry name" value="secD"/>
    <property type="match status" value="1"/>
</dbReference>
<comment type="function">
    <text evidence="9">Part of the Sec protein translocase complex. Interacts with the SecYEG preprotein conducting channel. SecDF uses the proton motive force (PMF) to complete protein translocation after the ATP-dependent function of SecA.</text>
</comment>
<dbReference type="InterPro" id="IPR001036">
    <property type="entry name" value="Acrflvin-R"/>
</dbReference>
<evidence type="ECO:0000259" key="11">
    <source>
        <dbReference type="Pfam" id="PF21760"/>
    </source>
</evidence>
<dbReference type="GO" id="GO:0015450">
    <property type="term" value="F:protein-transporting ATPase activity"/>
    <property type="evidence" value="ECO:0007669"/>
    <property type="project" value="InterPro"/>
</dbReference>
<dbReference type="Pfam" id="PF22599">
    <property type="entry name" value="SecDF_P1_head"/>
    <property type="match status" value="1"/>
</dbReference>
<dbReference type="InterPro" id="IPR054384">
    <property type="entry name" value="SecDF_P1_head"/>
</dbReference>
<evidence type="ECO:0000256" key="8">
    <source>
        <dbReference type="ARBA" id="ARBA00023136"/>
    </source>
</evidence>
<accession>A0A0S7WMF6</accession>
<evidence type="ECO:0000256" key="2">
    <source>
        <dbReference type="ARBA" id="ARBA00022448"/>
    </source>
</evidence>
<sequence>MARGLRWRLVLILVIFGVAIWQLYPSLRLATLSEEERSTMSKEELLNLQKKAFHLGLDLQGGMYLVLEVDRTGLTEEDAKDATDRALEIIRNRIDQFGVYEPSIQQQGMYRMVIQLPGVDRERARTLIEKTAFLEFKLVAQPEQVKRVFDSIDEFIRKSRGLQDTLEVGTFYSSLLQVGGDVVVLTDRVSDVKAMLSEAGEVIPNDVEIAWGEETELRGMTYRPLYLLKKEAELTGDAIADAAVAVGPDPQRPNTPYVRLNMTRKASGRFAAITGANVNRRLAIVLDGIVKSAPVIRERIPGGRSQITGDFSVDEAGDLAIVLRAGALPAPVKVMEERTVGPSLGADSIRKGVRASIYGGIAVLVFMMIYYSFAGSVASIALILNLILLLAFLSGFRATLTLPGIAGVILTVGIAVDANVLIFERIREELRVGKTLRTAIDTGYSRAFRTILDANLTTLFTALILYWFGTGPIKGFAVTLSIGIVVSFFTAIVFTRFIFDLLTTRFGLKTLRI</sequence>
<dbReference type="Gene3D" id="1.20.1640.10">
    <property type="entry name" value="Multidrug efflux transporter AcrB transmembrane domain"/>
    <property type="match status" value="1"/>
</dbReference>
<proteinExistence type="inferred from homology"/>
<keyword evidence="3 9" id="KW-1003">Cell membrane</keyword>
<feature type="transmembrane region" description="Helical" evidence="9">
    <location>
        <begin position="447"/>
        <end position="469"/>
    </location>
</feature>
<dbReference type="InterPro" id="IPR048631">
    <property type="entry name" value="SecD_1st"/>
</dbReference>
<dbReference type="EMBL" id="LIZT01000002">
    <property type="protein sequence ID" value="KPJ51332.1"/>
    <property type="molecule type" value="Genomic_DNA"/>
</dbReference>
<dbReference type="InterPro" id="IPR022646">
    <property type="entry name" value="SecD/SecF_CS"/>
</dbReference>
<feature type="transmembrane region" description="Helical" evidence="9">
    <location>
        <begin position="475"/>
        <end position="499"/>
    </location>
</feature>
<evidence type="ECO:0000256" key="7">
    <source>
        <dbReference type="ARBA" id="ARBA00023010"/>
    </source>
</evidence>
<comment type="subcellular location">
    <subcellularLocation>
        <location evidence="1 9">Cell membrane</location>
        <topology evidence="1 9">Multi-pass membrane protein</topology>
    </subcellularLocation>
</comment>
<dbReference type="Pfam" id="PF21760">
    <property type="entry name" value="SecD_1st"/>
    <property type="match status" value="1"/>
</dbReference>
<feature type="transmembrane region" description="Helical" evidence="9">
    <location>
        <begin position="355"/>
        <end position="373"/>
    </location>
</feature>
<comment type="caution">
    <text evidence="13">The sequence shown here is derived from an EMBL/GenBank/DDBJ whole genome shotgun (WGS) entry which is preliminary data.</text>
</comment>
<dbReference type="GO" id="GO:0065002">
    <property type="term" value="P:intracellular protein transmembrane transport"/>
    <property type="evidence" value="ECO:0007669"/>
    <property type="project" value="UniProtKB-UniRule"/>
</dbReference>
<dbReference type="GO" id="GO:0006605">
    <property type="term" value="P:protein targeting"/>
    <property type="evidence" value="ECO:0007669"/>
    <property type="project" value="UniProtKB-UniRule"/>
</dbReference>
<feature type="domain" description="Protein export membrane protein SecD/SecF C-terminal" evidence="10">
    <location>
        <begin position="333"/>
        <end position="497"/>
    </location>
</feature>
<dbReference type="InterPro" id="IPR005791">
    <property type="entry name" value="SecD"/>
</dbReference>
<name>A0A0S7WMF6_UNCT6</name>
<feature type="transmembrane region" description="Helical" evidence="9">
    <location>
        <begin position="380"/>
        <end position="398"/>
    </location>
</feature>
<reference evidence="13 14" key="1">
    <citation type="journal article" date="2015" name="Microbiome">
        <title>Genomic resolution of linkages in carbon, nitrogen, and sulfur cycling among widespread estuary sediment bacteria.</title>
        <authorList>
            <person name="Baker B.J."/>
            <person name="Lazar C.S."/>
            <person name="Teske A.P."/>
            <person name="Dick G.J."/>
        </authorList>
    </citation>
    <scope>NUCLEOTIDE SEQUENCE [LARGE SCALE GENOMIC DNA]</scope>
    <source>
        <strain evidence="13">DG_26</strain>
    </source>
</reference>
<evidence type="ECO:0000313" key="13">
    <source>
        <dbReference type="EMBL" id="KPJ51332.1"/>
    </source>
</evidence>
<dbReference type="PANTHER" id="PTHR30081:SF1">
    <property type="entry name" value="PROTEIN TRANSLOCASE SUBUNIT SECD"/>
    <property type="match status" value="1"/>
</dbReference>
<gene>
    <name evidence="9" type="primary">secD</name>
    <name evidence="13" type="ORF">AMJ40_00045</name>
</gene>
<dbReference type="HAMAP" id="MF_01463_B">
    <property type="entry name" value="SecD_B"/>
    <property type="match status" value="1"/>
</dbReference>
<dbReference type="Gene3D" id="3.30.70.3220">
    <property type="match status" value="1"/>
</dbReference>
<dbReference type="InterPro" id="IPR022813">
    <property type="entry name" value="SecD/SecF_arch_bac"/>
</dbReference>
<evidence type="ECO:0000313" key="14">
    <source>
        <dbReference type="Proteomes" id="UP000051124"/>
    </source>
</evidence>
<feature type="transmembrane region" description="Helical" evidence="9">
    <location>
        <begin position="404"/>
        <end position="426"/>
    </location>
</feature>
<dbReference type="PATRIC" id="fig|1703771.3.peg.1081"/>
<evidence type="ECO:0000256" key="1">
    <source>
        <dbReference type="ARBA" id="ARBA00004651"/>
    </source>
</evidence>
<dbReference type="Pfam" id="PF02355">
    <property type="entry name" value="SecD_SecF_C"/>
    <property type="match status" value="1"/>
</dbReference>
<dbReference type="PANTHER" id="PTHR30081">
    <property type="entry name" value="PROTEIN-EXPORT MEMBRANE PROTEIN SEC"/>
    <property type="match status" value="1"/>
</dbReference>
<dbReference type="Pfam" id="PF07549">
    <property type="entry name" value="Sec_GG"/>
    <property type="match status" value="1"/>
</dbReference>
<feature type="domain" description="SecDF P1 head subdomain" evidence="12">
    <location>
        <begin position="225"/>
        <end position="330"/>
    </location>
</feature>
<dbReference type="NCBIfam" id="TIGR00916">
    <property type="entry name" value="2A0604s01"/>
    <property type="match status" value="1"/>
</dbReference>
<evidence type="ECO:0000256" key="6">
    <source>
        <dbReference type="ARBA" id="ARBA00022989"/>
    </source>
</evidence>
<evidence type="ECO:0000256" key="4">
    <source>
        <dbReference type="ARBA" id="ARBA00022692"/>
    </source>
</evidence>
<comment type="subunit">
    <text evidence="9">Forms a complex with SecF. Part of the essential Sec protein translocation apparatus which comprises SecA, SecYEG and auxiliary proteins SecDF. Other proteins may also be involved.</text>
</comment>
<evidence type="ECO:0000259" key="10">
    <source>
        <dbReference type="Pfam" id="PF02355"/>
    </source>
</evidence>
<keyword evidence="2 9" id="KW-0813">Transport</keyword>
<feature type="transmembrane region" description="Helical" evidence="9">
    <location>
        <begin position="7"/>
        <end position="24"/>
    </location>
</feature>
<dbReference type="SUPFAM" id="SSF82866">
    <property type="entry name" value="Multidrug efflux transporter AcrB transmembrane domain"/>
    <property type="match status" value="1"/>
</dbReference>
<keyword evidence="7 9" id="KW-0811">Translocation</keyword>
<dbReference type="InterPro" id="IPR048634">
    <property type="entry name" value="SecD_SecF_C"/>
</dbReference>
<keyword evidence="5 9" id="KW-0653">Protein transport</keyword>
<comment type="similarity">
    <text evidence="9">Belongs to the SecD/SecF family. SecD subfamily.</text>
</comment>
<keyword evidence="6 9" id="KW-1133">Transmembrane helix</keyword>
<dbReference type="FunFam" id="1.20.1640.10:FF:000004">
    <property type="entry name" value="Protein translocase subunit SecD"/>
    <property type="match status" value="1"/>
</dbReference>
<evidence type="ECO:0000256" key="5">
    <source>
        <dbReference type="ARBA" id="ARBA00022927"/>
    </source>
</evidence>
<dbReference type="InterPro" id="IPR055344">
    <property type="entry name" value="SecD_SecF_C_bact"/>
</dbReference>
<keyword evidence="4 9" id="KW-0812">Transmembrane</keyword>